<reference evidence="4" key="1">
    <citation type="submission" date="2017-05" db="EMBL/GenBank/DDBJ databases">
        <authorList>
            <person name="Rodrigo-Torres L."/>
            <person name="Arahal R. D."/>
            <person name="Lucena T."/>
        </authorList>
    </citation>
    <scope>NUCLEOTIDE SEQUENCE [LARGE SCALE GENOMIC DNA]</scope>
    <source>
        <strain evidence="4">CECT 8621</strain>
    </source>
</reference>
<accession>A0A238L9W2</accession>
<dbReference type="EMBL" id="FXYE01000004">
    <property type="protein sequence ID" value="SMX51086.1"/>
    <property type="molecule type" value="Genomic_DNA"/>
</dbReference>
<protein>
    <submittedName>
        <fullName evidence="3">Uncharacterized protein</fullName>
    </submittedName>
</protein>
<evidence type="ECO:0000313" key="4">
    <source>
        <dbReference type="Proteomes" id="UP000202922"/>
    </source>
</evidence>
<feature type="chain" id="PRO_5012760027" evidence="2">
    <location>
        <begin position="23"/>
        <end position="97"/>
    </location>
</feature>
<dbReference type="AlphaFoldDB" id="A0A238L9W2"/>
<dbReference type="Gene3D" id="3.40.190.170">
    <property type="entry name" value="Bacterial extracellular solute-binding protein, family 7"/>
    <property type="match status" value="1"/>
</dbReference>
<evidence type="ECO:0000256" key="2">
    <source>
        <dbReference type="SAM" id="SignalP"/>
    </source>
</evidence>
<feature type="signal peptide" evidence="2">
    <location>
        <begin position="1"/>
        <end position="22"/>
    </location>
</feature>
<comment type="subcellular location">
    <subcellularLocation>
        <location evidence="1">Cell envelope</location>
    </subcellularLocation>
</comment>
<dbReference type="GO" id="GO:0030313">
    <property type="term" value="C:cell envelope"/>
    <property type="evidence" value="ECO:0007669"/>
    <property type="project" value="UniProtKB-SubCell"/>
</dbReference>
<proteinExistence type="predicted"/>
<organism evidence="3 4">
    <name type="scientific">Actibacterium lipolyticum</name>
    <dbReference type="NCBI Taxonomy" id="1524263"/>
    <lineage>
        <taxon>Bacteria</taxon>
        <taxon>Pseudomonadati</taxon>
        <taxon>Pseudomonadota</taxon>
        <taxon>Alphaproteobacteria</taxon>
        <taxon>Rhodobacterales</taxon>
        <taxon>Roseobacteraceae</taxon>
        <taxon>Actibacterium</taxon>
    </lineage>
</organism>
<keyword evidence="2" id="KW-0732">Signal</keyword>
<sequence length="97" mass="10610">MKHTVMSAALATVLSVSGAAAATPMRCSHQLPPSHAIAQVVDRWAAEVETLSNNEIDVQILGQTVWSAPRKTSSPRPKVMSNARFRYSFSGVRRFRS</sequence>
<evidence type="ECO:0000313" key="3">
    <source>
        <dbReference type="EMBL" id="SMX51086.1"/>
    </source>
</evidence>
<evidence type="ECO:0000256" key="1">
    <source>
        <dbReference type="ARBA" id="ARBA00004196"/>
    </source>
</evidence>
<name>A0A238L9W2_9RHOB</name>
<dbReference type="Proteomes" id="UP000202922">
    <property type="component" value="Unassembled WGS sequence"/>
</dbReference>
<dbReference type="InterPro" id="IPR038404">
    <property type="entry name" value="TRAP_DctP_sf"/>
</dbReference>
<keyword evidence="4" id="KW-1185">Reference proteome</keyword>
<gene>
    <name evidence="3" type="ORF">COL8621_03616</name>
</gene>